<evidence type="ECO:0000256" key="2">
    <source>
        <dbReference type="ARBA" id="ARBA00022737"/>
    </source>
</evidence>
<dbReference type="FunCoup" id="A0A6P7I4Z9">
    <property type="interactions" value="1"/>
</dbReference>
<dbReference type="GeneID" id="114434548"/>
<sequence>MMSASQSQPTMESKLKSLQCHFTWEQGPSRSKLLFLKQELEDIGTEQGYSWLGHIYNLQGFIHYQLGSMEEARRLLSRATEAFRQMRNTVSDEGPWLVVNYGNLAWLHYHLGEQAKCQTYLLKIDALINEYPPPCEDELHAEVYAEKAWTLMKFSKDQKLLAADYFQRALRMQPDMVEWQTSRVIALVSANQQRDKLLEDDIMEKMKIAKDHDPENLYLAALYLEACAQRGEKIVDEARELATRVLRNPVSSYSGIAPLLRLYRVHISKDEAIDLAEEALERHPDVRLLKRCAAICYKWRIYSKSDSPLEHSRVARAISLYKEVISLYPHTSLKMQIVLASIYEESNRQEKADQLYKEMLMSDLDPEGKQVLYNSYGKHIFFNRKRSQQSIYYHMKAAVIPHHSPYRVDSLEKLQAISDKGRSPMSVEIKEFLANLEEPEYS</sequence>
<comment type="similarity">
    <text evidence="5">Belongs to the IFIT family.</text>
</comment>
<dbReference type="GO" id="GO:0051607">
    <property type="term" value="P:defense response to virus"/>
    <property type="evidence" value="ECO:0007669"/>
    <property type="project" value="TreeGrafter"/>
</dbReference>
<dbReference type="PANTHER" id="PTHR10271">
    <property type="entry name" value="INTERFERON-INDUCED PROTEIN WITH TETRATRICOPEPTIDE REPEATS"/>
    <property type="match status" value="1"/>
</dbReference>
<keyword evidence="2" id="KW-0677">Repeat</keyword>
<dbReference type="RefSeq" id="XP_028259666.1">
    <property type="nucleotide sequence ID" value="XM_028403865.1"/>
</dbReference>
<accession>A0A6P7I4Z9</accession>
<evidence type="ECO:0000256" key="4">
    <source>
        <dbReference type="ARBA" id="ARBA00022859"/>
    </source>
</evidence>
<evidence type="ECO:0000313" key="7">
    <source>
        <dbReference type="RefSeq" id="XP_028259666.1"/>
    </source>
</evidence>
<dbReference type="GO" id="GO:0005829">
    <property type="term" value="C:cytosol"/>
    <property type="evidence" value="ECO:0007669"/>
    <property type="project" value="TreeGrafter"/>
</dbReference>
<organism evidence="6 7">
    <name type="scientific">Parambassis ranga</name>
    <name type="common">Indian glassy fish</name>
    <dbReference type="NCBI Taxonomy" id="210632"/>
    <lineage>
        <taxon>Eukaryota</taxon>
        <taxon>Metazoa</taxon>
        <taxon>Chordata</taxon>
        <taxon>Craniata</taxon>
        <taxon>Vertebrata</taxon>
        <taxon>Euteleostomi</taxon>
        <taxon>Actinopterygii</taxon>
        <taxon>Neopterygii</taxon>
        <taxon>Teleostei</taxon>
        <taxon>Neoteleostei</taxon>
        <taxon>Acanthomorphata</taxon>
        <taxon>Ovalentaria</taxon>
        <taxon>Ambassidae</taxon>
        <taxon>Parambassis</taxon>
    </lineage>
</organism>
<dbReference type="PANTHER" id="PTHR10271:SF14">
    <property type="entry name" value="INTERFERON-INDUCED PROTEIN WITH TETRATRICOPEPTIDE REPEATS-RELATED"/>
    <property type="match status" value="1"/>
</dbReference>
<dbReference type="InParanoid" id="A0A6P7I4Z9"/>
<dbReference type="GO" id="GO:0045087">
    <property type="term" value="P:innate immune response"/>
    <property type="evidence" value="ECO:0007669"/>
    <property type="project" value="UniProtKB-KW"/>
</dbReference>
<protein>
    <submittedName>
        <fullName evidence="7">Interferon-induced protein with tetratricopeptide repeats 2-like</fullName>
    </submittedName>
</protein>
<evidence type="ECO:0000256" key="5">
    <source>
        <dbReference type="ARBA" id="ARBA00038336"/>
    </source>
</evidence>
<dbReference type="Gene3D" id="1.25.40.10">
    <property type="entry name" value="Tetratricopeptide repeat domain"/>
    <property type="match status" value="3"/>
</dbReference>
<keyword evidence="4" id="KW-0391">Immunity</keyword>
<evidence type="ECO:0000256" key="3">
    <source>
        <dbReference type="ARBA" id="ARBA00022803"/>
    </source>
</evidence>
<keyword evidence="3" id="KW-0802">TPR repeat</keyword>
<gene>
    <name evidence="7" type="primary">LOC114434548</name>
</gene>
<dbReference type="SUPFAM" id="SSF48452">
    <property type="entry name" value="TPR-like"/>
    <property type="match status" value="2"/>
</dbReference>
<keyword evidence="6" id="KW-1185">Reference proteome</keyword>
<dbReference type="OrthoDB" id="10043504at2759"/>
<keyword evidence="1" id="KW-0399">Innate immunity</keyword>
<proteinExistence type="inferred from homology"/>
<reference evidence="7" key="1">
    <citation type="submission" date="2025-08" db="UniProtKB">
        <authorList>
            <consortium name="RefSeq"/>
        </authorList>
    </citation>
    <scope>IDENTIFICATION</scope>
</reference>
<dbReference type="InterPro" id="IPR011990">
    <property type="entry name" value="TPR-like_helical_dom_sf"/>
</dbReference>
<evidence type="ECO:0000313" key="6">
    <source>
        <dbReference type="Proteomes" id="UP000515145"/>
    </source>
</evidence>
<dbReference type="AlphaFoldDB" id="A0A6P7I4Z9"/>
<evidence type="ECO:0000256" key="1">
    <source>
        <dbReference type="ARBA" id="ARBA00022588"/>
    </source>
</evidence>
<dbReference type="FunFam" id="1.25.40.10:FF:000036">
    <property type="entry name" value="interferon-induced protein with tetratricopeptide repeats 5"/>
    <property type="match status" value="1"/>
</dbReference>
<name>A0A6P7I4Z9_9TELE</name>
<dbReference type="Proteomes" id="UP000515145">
    <property type="component" value="Chromosome 4"/>
</dbReference>